<dbReference type="Proteomes" id="UP000224567">
    <property type="component" value="Unassembled WGS sequence"/>
</dbReference>
<evidence type="ECO:0008006" key="3">
    <source>
        <dbReference type="Google" id="ProtNLM"/>
    </source>
</evidence>
<evidence type="ECO:0000313" key="1">
    <source>
        <dbReference type="EMBL" id="PHT43241.1"/>
    </source>
</evidence>
<reference evidence="2" key="2">
    <citation type="journal article" date="2017" name="J. Anim. Genet.">
        <title>Multiple reference genome sequences of hot pepper reveal the massive evolution of plant disease resistance genes by retroduplication.</title>
        <authorList>
            <person name="Kim S."/>
            <person name="Park J."/>
            <person name="Yeom S.-I."/>
            <person name="Kim Y.-M."/>
            <person name="Seo E."/>
            <person name="Kim K.-T."/>
            <person name="Kim M.-S."/>
            <person name="Lee J.M."/>
            <person name="Cheong K."/>
            <person name="Shin H.-S."/>
            <person name="Kim S.-B."/>
            <person name="Han K."/>
            <person name="Lee J."/>
            <person name="Park M."/>
            <person name="Lee H.-A."/>
            <person name="Lee H.-Y."/>
            <person name="Lee Y."/>
            <person name="Oh S."/>
            <person name="Lee J.H."/>
            <person name="Choi E."/>
            <person name="Choi E."/>
            <person name="Lee S.E."/>
            <person name="Jeon J."/>
            <person name="Kim H."/>
            <person name="Choi G."/>
            <person name="Song H."/>
            <person name="Lee J."/>
            <person name="Lee S.-C."/>
            <person name="Kwon J.-K."/>
            <person name="Lee H.-Y."/>
            <person name="Koo N."/>
            <person name="Hong Y."/>
            <person name="Kim R.W."/>
            <person name="Kang W.-H."/>
            <person name="Huh J.H."/>
            <person name="Kang B.-C."/>
            <person name="Yang T.-J."/>
            <person name="Lee Y.-H."/>
            <person name="Bennetzen J.L."/>
            <person name="Choi D."/>
        </authorList>
    </citation>
    <scope>NUCLEOTIDE SEQUENCE [LARGE SCALE GENOMIC DNA]</scope>
    <source>
        <strain evidence="2">cv. PBC81</strain>
    </source>
</reference>
<gene>
    <name evidence="1" type="ORF">CQW23_17266</name>
</gene>
<dbReference type="PANTHER" id="PTHR10811">
    <property type="entry name" value="FRINGE-RELATED"/>
    <property type="match status" value="1"/>
</dbReference>
<dbReference type="EMBL" id="MLFT02000007">
    <property type="protein sequence ID" value="PHT43241.1"/>
    <property type="molecule type" value="Genomic_DNA"/>
</dbReference>
<reference evidence="1 2" key="1">
    <citation type="journal article" date="2017" name="Genome Biol.">
        <title>New reference genome sequences of hot pepper reveal the massive evolution of plant disease-resistance genes by retroduplication.</title>
        <authorList>
            <person name="Kim S."/>
            <person name="Park J."/>
            <person name="Yeom S.I."/>
            <person name="Kim Y.M."/>
            <person name="Seo E."/>
            <person name="Kim K.T."/>
            <person name="Kim M.S."/>
            <person name="Lee J.M."/>
            <person name="Cheong K."/>
            <person name="Shin H.S."/>
            <person name="Kim S.B."/>
            <person name="Han K."/>
            <person name="Lee J."/>
            <person name="Park M."/>
            <person name="Lee H.A."/>
            <person name="Lee H.Y."/>
            <person name="Lee Y."/>
            <person name="Oh S."/>
            <person name="Lee J.H."/>
            <person name="Choi E."/>
            <person name="Choi E."/>
            <person name="Lee S.E."/>
            <person name="Jeon J."/>
            <person name="Kim H."/>
            <person name="Choi G."/>
            <person name="Song H."/>
            <person name="Lee J."/>
            <person name="Lee S.C."/>
            <person name="Kwon J.K."/>
            <person name="Lee H.Y."/>
            <person name="Koo N."/>
            <person name="Hong Y."/>
            <person name="Kim R.W."/>
            <person name="Kang W.H."/>
            <person name="Huh J.H."/>
            <person name="Kang B.C."/>
            <person name="Yang T.J."/>
            <person name="Lee Y.H."/>
            <person name="Bennetzen J.L."/>
            <person name="Choi D."/>
        </authorList>
    </citation>
    <scope>NUCLEOTIDE SEQUENCE [LARGE SCALE GENOMIC DNA]</scope>
    <source>
        <strain evidence="2">cv. PBC81</strain>
    </source>
</reference>
<dbReference type="Gene3D" id="3.90.550.50">
    <property type="match status" value="1"/>
</dbReference>
<organism evidence="1 2">
    <name type="scientific">Capsicum baccatum</name>
    <name type="common">Peruvian pepper</name>
    <dbReference type="NCBI Taxonomy" id="33114"/>
    <lineage>
        <taxon>Eukaryota</taxon>
        <taxon>Viridiplantae</taxon>
        <taxon>Streptophyta</taxon>
        <taxon>Embryophyta</taxon>
        <taxon>Tracheophyta</taxon>
        <taxon>Spermatophyta</taxon>
        <taxon>Magnoliopsida</taxon>
        <taxon>eudicotyledons</taxon>
        <taxon>Gunneridae</taxon>
        <taxon>Pentapetalae</taxon>
        <taxon>asterids</taxon>
        <taxon>lamiids</taxon>
        <taxon>Solanales</taxon>
        <taxon>Solanaceae</taxon>
        <taxon>Solanoideae</taxon>
        <taxon>Capsiceae</taxon>
        <taxon>Capsicum</taxon>
    </lineage>
</organism>
<dbReference type="STRING" id="33114.A0A2G2WDC9"/>
<dbReference type="InterPro" id="IPR006740">
    <property type="entry name" value="DUF604"/>
</dbReference>
<name>A0A2G2WDC9_CAPBA</name>
<dbReference type="AlphaFoldDB" id="A0A2G2WDC9"/>
<comment type="caution">
    <text evidence="1">The sequence shown here is derived from an EMBL/GenBank/DDBJ whole genome shotgun (WGS) entry which is preliminary data.</text>
</comment>
<protein>
    <recommendedName>
        <fullName evidence="3">Fringe-related protein</fullName>
    </recommendedName>
</protein>
<keyword evidence="2" id="KW-1185">Reference proteome</keyword>
<dbReference type="OrthoDB" id="421979at2759"/>
<sequence length="429" mass="48223">MAFGGGGYAVSSPLARVLARVLDSCLMRYPSLYSSDARIFSCLAELGVSLTHEPGFHQDDVWGNLFGILASHPLSPLLSLHHIDDVHSLFPKMTKIQALQHFFKAANADPARISQQYICYDRKNSLSIAVAWGYAVQVYEGDITVPELMTVLRSFESYDKNKRSPYFMFKTKVESRGPCQKMVAFLESVDSNGDNVWSNYTRHRVKGKTCKKNGNKIIKNLEEITVFSSKLDIDAGQLLIGTMANEAEMPSWVKSIMARLDAIDCQIMDKMERRLEGTEPNLPLFCDDNVQLEIVDILVDPPSVESIVASDSTLSYGSHDNQLMCENGDVGQVGRLTKDDPLVVFVVDHPSIEGICYCIGGSLGEIKHVLHPCPWIPYPFDPIDHLRCDIDSFQTIFENDMCTLCEHDYVDAKHVLYIIRVFCDWCIIF</sequence>
<accession>A0A2G2WDC9</accession>
<evidence type="ECO:0000313" key="2">
    <source>
        <dbReference type="Proteomes" id="UP000224567"/>
    </source>
</evidence>
<dbReference type="Pfam" id="PF04646">
    <property type="entry name" value="DUF604"/>
    <property type="match status" value="1"/>
</dbReference>
<proteinExistence type="predicted"/>